<dbReference type="Proteomes" id="UP000828061">
    <property type="component" value="Segment"/>
</dbReference>
<accession>A0AAE8XVW1</accession>
<evidence type="ECO:0000313" key="3">
    <source>
        <dbReference type="Proteomes" id="UP000828061"/>
    </source>
</evidence>
<reference evidence="2" key="1">
    <citation type="submission" date="2021-05" db="EMBL/GenBank/DDBJ databases">
        <title>Diversity, taxonomy and evolution of archaeal viruses of the class Caudoviricetes.</title>
        <authorList>
            <person name="Liu Y."/>
            <person name="Demina T.A."/>
            <person name="Roux S."/>
            <person name="Aiewsakun P."/>
            <person name="Kazlauskas D."/>
            <person name="Simmonds P."/>
            <person name="Prangishvili D."/>
            <person name="Oksanen H.M."/>
            <person name="Krupovic M."/>
        </authorList>
    </citation>
    <scope>NUCLEOTIDE SEQUENCE</scope>
    <source>
        <strain evidence="2">HRTV-14/2</strain>
    </source>
</reference>
<evidence type="ECO:0000256" key="1">
    <source>
        <dbReference type="SAM" id="MobiDB-lite"/>
    </source>
</evidence>
<proteinExistence type="predicted"/>
<organism evidence="2 3">
    <name type="scientific">Halorubrum phage HRTV-14</name>
    <dbReference type="NCBI Taxonomy" id="2877994"/>
    <lineage>
        <taxon>Viruses</taxon>
        <taxon>Duplodnaviria</taxon>
        <taxon>Heunggongvirae</taxon>
        <taxon>Uroviricota</taxon>
        <taxon>Caudoviricetes</taxon>
        <taxon>Thumleimavirales</taxon>
        <taxon>Hafunaviridae</taxon>
        <taxon>Haloferacalesvirus</taxon>
        <taxon>Haloferacalesvirus hv8</taxon>
    </lineage>
</organism>
<evidence type="ECO:0000313" key="2">
    <source>
        <dbReference type="EMBL" id="UBF19198.1"/>
    </source>
</evidence>
<dbReference type="EMBL" id="MZ334492">
    <property type="protein sequence ID" value="UBF19198.1"/>
    <property type="molecule type" value="Genomic_DNA"/>
</dbReference>
<gene>
    <name evidence="2" type="ORF">HRTV-14_gp125</name>
</gene>
<sequence length="47" mass="5263">MERQYPRRSGGAGSLTNPLSDEDYRREMDKLAALNAADSQESDESDE</sequence>
<feature type="region of interest" description="Disordered" evidence="1">
    <location>
        <begin position="1"/>
        <end position="26"/>
    </location>
</feature>
<name>A0AAE8XVW1_9CAUD</name>
<protein>
    <submittedName>
        <fullName evidence="2">Uncharacterized protein</fullName>
    </submittedName>
</protein>